<dbReference type="InterPro" id="IPR000212">
    <property type="entry name" value="DNA_helicase_UvrD/REP"/>
</dbReference>
<dbReference type="EMBL" id="FRBM01000006">
    <property type="protein sequence ID" value="SHL79078.1"/>
    <property type="molecule type" value="Genomic_DNA"/>
</dbReference>
<dbReference type="SUPFAM" id="SSF52540">
    <property type="entry name" value="P-loop containing nucleoside triphosphate hydrolases"/>
    <property type="match status" value="1"/>
</dbReference>
<dbReference type="GO" id="GO:0005524">
    <property type="term" value="F:ATP binding"/>
    <property type="evidence" value="ECO:0007669"/>
    <property type="project" value="InterPro"/>
</dbReference>
<dbReference type="RefSeq" id="WP_066697947.1">
    <property type="nucleotide sequence ID" value="NZ_FRBM01000006.1"/>
</dbReference>
<evidence type="ECO:0000313" key="3">
    <source>
        <dbReference type="EMBL" id="OCA77783.1"/>
    </source>
</evidence>
<dbReference type="PANTHER" id="PTHR11070">
    <property type="entry name" value="UVRD / RECB / PCRA DNA HELICASE FAMILY MEMBER"/>
    <property type="match status" value="1"/>
</dbReference>
<evidence type="ECO:0000256" key="1">
    <source>
        <dbReference type="ARBA" id="ARBA00034923"/>
    </source>
</evidence>
<accession>A0A1M7DI47</accession>
<feature type="domain" description="UvrD-like helicase C-terminal" evidence="2">
    <location>
        <begin position="572"/>
        <end position="618"/>
    </location>
</feature>
<proteinExistence type="predicted"/>
<dbReference type="Proteomes" id="UP000184069">
    <property type="component" value="Unassembled WGS sequence"/>
</dbReference>
<dbReference type="InterPro" id="IPR027417">
    <property type="entry name" value="P-loop_NTPase"/>
</dbReference>
<dbReference type="Pfam" id="PF13538">
    <property type="entry name" value="UvrD_C_2"/>
    <property type="match status" value="1"/>
</dbReference>
<keyword evidence="4" id="KW-0378">Hydrolase</keyword>
<evidence type="ECO:0000313" key="4">
    <source>
        <dbReference type="EMBL" id="SHL79078.1"/>
    </source>
</evidence>
<keyword evidence="4" id="KW-0067">ATP-binding</keyword>
<name>A0A1M7DI47_9FLAO</name>
<dbReference type="EMBL" id="MAYF01000312">
    <property type="protein sequence ID" value="OCA77783.1"/>
    <property type="molecule type" value="Genomic_DNA"/>
</dbReference>
<gene>
    <name evidence="3" type="ORF">BBH99_02305</name>
    <name evidence="4" type="ORF">SAMN05444407_106136</name>
</gene>
<evidence type="ECO:0000313" key="5">
    <source>
        <dbReference type="Proteomes" id="UP000093508"/>
    </source>
</evidence>
<dbReference type="GO" id="GO:0003677">
    <property type="term" value="F:DNA binding"/>
    <property type="evidence" value="ECO:0007669"/>
    <property type="project" value="InterPro"/>
</dbReference>
<evidence type="ECO:0000313" key="6">
    <source>
        <dbReference type="Proteomes" id="UP000184069"/>
    </source>
</evidence>
<reference evidence="4 6" key="2">
    <citation type="submission" date="2016-11" db="EMBL/GenBank/DDBJ databases">
        <authorList>
            <person name="Jaros S."/>
            <person name="Januszkiewicz K."/>
            <person name="Wedrychowicz H."/>
        </authorList>
    </citation>
    <scope>NUCLEOTIDE SEQUENCE [LARGE SCALE GENOMIC DNA]</scope>
    <source>
        <strain evidence="4 6">DSM 27621</strain>
    </source>
</reference>
<keyword evidence="4" id="KW-0547">Nucleotide-binding</keyword>
<reference evidence="3 5" key="1">
    <citation type="submission" date="2016-07" db="EMBL/GenBank/DDBJ databases">
        <authorList>
            <person name="Jeong J.-J."/>
            <person name="Kim D.W."/>
            <person name="Sang M.K."/>
            <person name="Choi I.-G."/>
            <person name="Kim K.D."/>
        </authorList>
    </citation>
    <scope>NUCLEOTIDE SEQUENCE [LARGE SCALE GENOMIC DNA]</scope>
    <source>
        <strain evidence="3 5">C-26</strain>
    </source>
</reference>
<keyword evidence="4" id="KW-0347">Helicase</keyword>
<dbReference type="Proteomes" id="UP000093508">
    <property type="component" value="Unassembled WGS sequence"/>
</dbReference>
<dbReference type="STRING" id="1423959.SAMN05444407_106136"/>
<dbReference type="AlphaFoldDB" id="A0A1M7DI47"/>
<dbReference type="Gene3D" id="3.40.50.300">
    <property type="entry name" value="P-loop containing nucleotide triphosphate hydrolases"/>
    <property type="match status" value="2"/>
</dbReference>
<evidence type="ECO:0000259" key="2">
    <source>
        <dbReference type="Pfam" id="PF13538"/>
    </source>
</evidence>
<dbReference type="GO" id="GO:0000725">
    <property type="term" value="P:recombinational repair"/>
    <property type="evidence" value="ECO:0007669"/>
    <property type="project" value="TreeGrafter"/>
</dbReference>
<sequence length="708" mass="81066">MSSLTIVRGDLTSKPVAASQLANFFEQYKNDFDGVLYIGYPIIGTNRGSYQIDCLMVLKHHGLITINLLEGDNEDVNELFRDIQDENYDKLNAKLFLDSNLTHRRKLGFNINTVTYAPRASADIVDEDYHLFKDLENFKNYITELTWDEIFFTPLLSAVQSITSIRNGKSREYVIYEDSRGGKLKKLEDSIANLDRQQSRAVIETVEGVQRIRGLAGSGKTIILALKVAYLHVKNPNWKIAVTFNTRSLKEQFRKLINMFVIEHSSSEPDWTKIDIIHAWGNSREEGIYYNVCKEHGINYLDFNDAKAKTSIYGREFDFVCKTAIADISVFKQKYDLIVVDEAQDFSKDFLVICYNILKAPKRLVYAYDELQSLNKKSMPAPEEIFGYDTAGNPIVRLVNEPGKPLQDIILYKCYRNSREILTSAHALGFGIYRKDGLVQMFENSKLWEDVGYKVDEGVLADGNEVTLIRNDESSPDFLSKHSDEDDLIIFEEFKNNDEQVNYVVSEIIKNIKEEELRLDDIIVINPDPLTTKNVVGEFRSKLFSEGINSSLAGVSSSPDIFYEEDTITFTGIYRAKGNEAAMVYVINAQDCYSGYELAKKRNILFTAMTRSKAWLRVCGYGSEMNKLVEEFNEVKDLGFKLKFDYPTAEERENMNIVNRDMTLDERKLIQAKEKSLSELAESLKSGKIYLQDLDANLLDELKRLLNE</sequence>
<dbReference type="GO" id="GO:0043138">
    <property type="term" value="F:3'-5' DNA helicase activity"/>
    <property type="evidence" value="ECO:0007669"/>
    <property type="project" value="TreeGrafter"/>
</dbReference>
<organism evidence="4 6">
    <name type="scientific">Chryseobacterium contaminans</name>
    <dbReference type="NCBI Taxonomy" id="1423959"/>
    <lineage>
        <taxon>Bacteria</taxon>
        <taxon>Pseudomonadati</taxon>
        <taxon>Bacteroidota</taxon>
        <taxon>Flavobacteriia</taxon>
        <taxon>Flavobacteriales</taxon>
        <taxon>Weeksellaceae</taxon>
        <taxon>Chryseobacterium group</taxon>
        <taxon>Chryseobacterium</taxon>
    </lineage>
</organism>
<dbReference type="OrthoDB" id="9787585at2"/>
<dbReference type="PANTHER" id="PTHR11070:SF2">
    <property type="entry name" value="ATP-DEPENDENT DNA HELICASE SRS2"/>
    <property type="match status" value="1"/>
</dbReference>
<keyword evidence="5" id="KW-1185">Reference proteome</keyword>
<protein>
    <recommendedName>
        <fullName evidence="1">DNA 3'-5' helicase II</fullName>
    </recommendedName>
</protein>
<dbReference type="InterPro" id="IPR027785">
    <property type="entry name" value="UvrD-like_helicase_C"/>
</dbReference>